<dbReference type="InterPro" id="IPR037206">
    <property type="entry name" value="VPS28_C_sf"/>
</dbReference>
<dbReference type="PROSITE" id="PS51310">
    <property type="entry name" value="VPS28_C"/>
    <property type="match status" value="1"/>
</dbReference>
<dbReference type="PANTHER" id="PTHR12937">
    <property type="entry name" value="VACUOLAR PROTEIN SORTING 28, ISOFORM 2 VPS28"/>
    <property type="match status" value="1"/>
</dbReference>
<evidence type="ECO:0000256" key="4">
    <source>
        <dbReference type="ARBA" id="ARBA00022927"/>
    </source>
</evidence>
<keyword evidence="12" id="KW-1185">Reference proteome</keyword>
<name>A0AA36GQ15_CYLNA</name>
<proteinExistence type="inferred from homology"/>
<dbReference type="FunFam" id="1.20.120.1130:FF:000001">
    <property type="entry name" value="Vacuolar protein sorting-associated protein 28 homolog"/>
    <property type="match status" value="1"/>
</dbReference>
<dbReference type="InterPro" id="IPR017898">
    <property type="entry name" value="VPS28_N"/>
</dbReference>
<dbReference type="Proteomes" id="UP001176961">
    <property type="component" value="Unassembled WGS sequence"/>
</dbReference>
<dbReference type="PIRSF" id="PIRSF017535">
    <property type="entry name" value="VPS28"/>
    <property type="match status" value="1"/>
</dbReference>
<comment type="caution">
    <text evidence="11">The sequence shown here is derived from an EMBL/GenBank/DDBJ whole genome shotgun (WGS) entry which is preliminary data.</text>
</comment>
<protein>
    <recommendedName>
        <fullName evidence="7">Vacuolar protein sorting-associated protein 28 homolog</fullName>
    </recommendedName>
</protein>
<dbReference type="GO" id="GO:0000813">
    <property type="term" value="C:ESCRT I complex"/>
    <property type="evidence" value="ECO:0007669"/>
    <property type="project" value="UniProtKB-UniRule"/>
</dbReference>
<dbReference type="PROSITE" id="PS51313">
    <property type="entry name" value="VPS28_N"/>
    <property type="match status" value="1"/>
</dbReference>
<sequence>MEQVSRQGQEVGSGPSHDPMYMTILRKKMNSNNPALLHEVRLHENHSEREQMENMSELFAVLNALECLEKMFSRDYISHEDYKVECFKLLDQYKVAMRLVHGTDVEAFAAKYRLHCPAALERIHEGRPITVKDDKGNVLKNIAVIVEVFITFFDQLKLNVRAVDELFPNLNELYTSINAMSSLPEDFDGKIKVKAWHDRLSKMSASEEISDEDARQMIFELEAAYSSFIKFLHNQQQ</sequence>
<comment type="subunit">
    <text evidence="6">Component of the ESCRT-I complex (endosomal sorting complex required for transport I).</text>
</comment>
<dbReference type="GO" id="GO:0043328">
    <property type="term" value="P:protein transport to vacuole involved in ubiquitin-dependent protein catabolic process via the multivesicular body sorting pathway"/>
    <property type="evidence" value="ECO:0007669"/>
    <property type="project" value="TreeGrafter"/>
</dbReference>
<dbReference type="SUPFAM" id="SSF140111">
    <property type="entry name" value="Endosomal sorting complex assembly domain"/>
    <property type="match status" value="1"/>
</dbReference>
<gene>
    <name evidence="11" type="ORF">CYNAS_LOCUS8204</name>
</gene>
<evidence type="ECO:0000259" key="9">
    <source>
        <dbReference type="PROSITE" id="PS51310"/>
    </source>
</evidence>
<keyword evidence="4 7" id="KW-0653">Protein transport</keyword>
<organism evidence="11 12">
    <name type="scientific">Cylicocyclus nassatus</name>
    <name type="common">Nematode worm</name>
    <dbReference type="NCBI Taxonomy" id="53992"/>
    <lineage>
        <taxon>Eukaryota</taxon>
        <taxon>Metazoa</taxon>
        <taxon>Ecdysozoa</taxon>
        <taxon>Nematoda</taxon>
        <taxon>Chromadorea</taxon>
        <taxon>Rhabditida</taxon>
        <taxon>Rhabditina</taxon>
        <taxon>Rhabditomorpha</taxon>
        <taxon>Strongyloidea</taxon>
        <taxon>Strongylidae</taxon>
        <taxon>Cylicocyclus</taxon>
    </lineage>
</organism>
<evidence type="ECO:0000259" key="10">
    <source>
        <dbReference type="PROSITE" id="PS51313"/>
    </source>
</evidence>
<comment type="function">
    <text evidence="7">Component of the ESCRT-I complex (endosomal sorting complex required for transport I), a regulator of vesicular trafficking process.</text>
</comment>
<keyword evidence="2 7" id="KW-0813">Transport</keyword>
<dbReference type="SUPFAM" id="SSF140427">
    <property type="entry name" value="VPS28 C-terminal domain-like"/>
    <property type="match status" value="1"/>
</dbReference>
<evidence type="ECO:0000256" key="1">
    <source>
        <dbReference type="ARBA" id="ARBA00004177"/>
    </source>
</evidence>
<evidence type="ECO:0000256" key="5">
    <source>
        <dbReference type="ARBA" id="ARBA00056039"/>
    </source>
</evidence>
<evidence type="ECO:0000256" key="7">
    <source>
        <dbReference type="PIRNR" id="PIRNR017535"/>
    </source>
</evidence>
<dbReference type="Gene3D" id="1.20.120.1130">
    <property type="match status" value="1"/>
</dbReference>
<dbReference type="Gene3D" id="1.20.1440.200">
    <property type="match status" value="1"/>
</dbReference>
<evidence type="ECO:0000313" key="11">
    <source>
        <dbReference type="EMBL" id="CAJ0596221.1"/>
    </source>
</evidence>
<dbReference type="PANTHER" id="PTHR12937:SF0">
    <property type="entry name" value="VACUOLAR PROTEIN SORTING-ASSOCIATED PROTEIN 28 HOMOLOG"/>
    <property type="match status" value="1"/>
</dbReference>
<dbReference type="InterPro" id="IPR017899">
    <property type="entry name" value="VPS28_C"/>
</dbReference>
<dbReference type="Pfam" id="PF03997">
    <property type="entry name" value="VPS28"/>
    <property type="match status" value="1"/>
</dbReference>
<evidence type="ECO:0000256" key="3">
    <source>
        <dbReference type="ARBA" id="ARBA00022753"/>
    </source>
</evidence>
<dbReference type="AlphaFoldDB" id="A0AA36GQ15"/>
<feature type="domain" description="VPS28 N-terminal" evidence="10">
    <location>
        <begin position="29"/>
        <end position="133"/>
    </location>
</feature>
<dbReference type="GO" id="GO:0044877">
    <property type="term" value="F:protein-containing complex binding"/>
    <property type="evidence" value="ECO:0007669"/>
    <property type="project" value="TreeGrafter"/>
</dbReference>
<evidence type="ECO:0000256" key="8">
    <source>
        <dbReference type="PROSITE-ProRule" id="PRU00642"/>
    </source>
</evidence>
<dbReference type="InterPro" id="IPR037202">
    <property type="entry name" value="ESCRT_assembly_dom"/>
</dbReference>
<keyword evidence="3 7" id="KW-0967">Endosome</keyword>
<dbReference type="InterPro" id="IPR038358">
    <property type="entry name" value="VPS28_N_sf"/>
</dbReference>
<feature type="domain" description="VPS28 C-terminal" evidence="9">
    <location>
        <begin position="137"/>
        <end position="233"/>
    </location>
</feature>
<dbReference type="InterPro" id="IPR007143">
    <property type="entry name" value="Vps28"/>
</dbReference>
<evidence type="ECO:0000256" key="6">
    <source>
        <dbReference type="ARBA" id="ARBA00066174"/>
    </source>
</evidence>
<evidence type="ECO:0000256" key="2">
    <source>
        <dbReference type="ARBA" id="ARBA00022448"/>
    </source>
</evidence>
<accession>A0AA36GQ15</accession>
<comment type="subcellular location">
    <subcellularLocation>
        <location evidence="1">Endosome</location>
    </subcellularLocation>
</comment>
<dbReference type="EMBL" id="CATQJL010000112">
    <property type="protein sequence ID" value="CAJ0596221.1"/>
    <property type="molecule type" value="Genomic_DNA"/>
</dbReference>
<comment type="similarity">
    <text evidence="7 8">Belongs to the VPS28 family.</text>
</comment>
<evidence type="ECO:0000313" key="12">
    <source>
        <dbReference type="Proteomes" id="UP001176961"/>
    </source>
</evidence>
<comment type="function">
    <text evidence="5">Component of the ESCRT-I complex, a regulator of vesicular trafficking process.</text>
</comment>
<reference evidence="11" key="1">
    <citation type="submission" date="2023-07" db="EMBL/GenBank/DDBJ databases">
        <authorList>
            <consortium name="CYATHOMIX"/>
        </authorList>
    </citation>
    <scope>NUCLEOTIDE SEQUENCE</scope>
    <source>
        <strain evidence="11">N/A</strain>
    </source>
</reference>